<sequence>MPLAEIHVTLKPALFDAQGETIKKALHQLGHSSVQSARIGKFITLEIEGENSAALQGQLDLMCQQLLANPVIEDYQITFATLASSPSLANQTVAFDPIRDEQTVPTPPTVLEGAPMEAVMTSRTSGGAGVAASVANGIEAVTTSGGIGISDPFTVDFRSYEGMPTEAKLALRTLALRKHGAWIQKQLAAQGAAWILCIGQEVSESGATLDTYPSDQHLLKLGVARDLVPWVFTRPSA</sequence>
<evidence type="ECO:0000256" key="4">
    <source>
        <dbReference type="ARBA" id="ARBA00022755"/>
    </source>
</evidence>
<comment type="caution">
    <text evidence="7">The sequence shown here is derived from an EMBL/GenBank/DDBJ whole genome shotgun (WGS) entry which is preliminary data.</text>
</comment>
<evidence type="ECO:0000256" key="2">
    <source>
        <dbReference type="ARBA" id="ARBA00022598"/>
    </source>
</evidence>
<gene>
    <name evidence="6" type="primary">purS</name>
    <name evidence="7" type="ORF">B1R32_11925</name>
</gene>
<protein>
    <recommendedName>
        <fullName evidence="6">Phosphoribosylformylglycinamidine synthase subunit PurS</fullName>
        <shortName evidence="6">FGAM synthase</shortName>
        <ecNumber evidence="6">6.3.5.3</ecNumber>
    </recommendedName>
    <alternativeName>
        <fullName evidence="6">Formylglycinamide ribonucleotide amidotransferase subunit III</fullName>
        <shortName evidence="6">FGAR amidotransferase III</shortName>
        <shortName evidence="6">FGAR-AT III</shortName>
    </alternativeName>
    <alternativeName>
        <fullName evidence="6">Phosphoribosylformylglycinamidine synthase subunit III</fullName>
    </alternativeName>
</protein>
<proteinExistence type="inferred from homology"/>
<keyword evidence="5 6" id="KW-0067">ATP-binding</keyword>
<dbReference type="GO" id="GO:0006189">
    <property type="term" value="P:'de novo' IMP biosynthetic process"/>
    <property type="evidence" value="ECO:0007669"/>
    <property type="project" value="UniProtKB-UniRule"/>
</dbReference>
<dbReference type="Proteomes" id="UP000237684">
    <property type="component" value="Unassembled WGS sequence"/>
</dbReference>
<dbReference type="GO" id="GO:0005737">
    <property type="term" value="C:cytoplasm"/>
    <property type="evidence" value="ECO:0007669"/>
    <property type="project" value="UniProtKB-SubCell"/>
</dbReference>
<evidence type="ECO:0000256" key="6">
    <source>
        <dbReference type="HAMAP-Rule" id="MF_01926"/>
    </source>
</evidence>
<dbReference type="Gene3D" id="3.30.1280.10">
    <property type="entry name" value="Phosphoribosylformylglycinamidine synthase subunit PurS"/>
    <property type="match status" value="1"/>
</dbReference>
<dbReference type="GO" id="GO:0004642">
    <property type="term" value="F:phosphoribosylformylglycinamidine synthase activity"/>
    <property type="evidence" value="ECO:0007669"/>
    <property type="project" value="UniProtKB-UniRule"/>
</dbReference>
<dbReference type="InterPro" id="IPR036604">
    <property type="entry name" value="PurS-like_sf"/>
</dbReference>
<dbReference type="SUPFAM" id="SSF82697">
    <property type="entry name" value="PurS-like"/>
    <property type="match status" value="1"/>
</dbReference>
<dbReference type="GO" id="GO:0005524">
    <property type="term" value="F:ATP binding"/>
    <property type="evidence" value="ECO:0007669"/>
    <property type="project" value="UniProtKB-UniRule"/>
</dbReference>
<dbReference type="HAMAP" id="MF_01926">
    <property type="entry name" value="PurS"/>
    <property type="match status" value="1"/>
</dbReference>
<comment type="subcellular location">
    <subcellularLocation>
        <location evidence="6">Cytoplasm</location>
    </subcellularLocation>
</comment>
<dbReference type="InParanoid" id="A0A2S8SQ10"/>
<dbReference type="PANTHER" id="PTHR34696:SF1">
    <property type="entry name" value="PHOSPHORIBOSYLFORMYLGLYCINAMIDINE SYNTHASE SUBUNIT PURS"/>
    <property type="match status" value="1"/>
</dbReference>
<keyword evidence="2 6" id="KW-0436">Ligase</keyword>
<dbReference type="OrthoDB" id="9799101at2"/>
<dbReference type="NCBIfam" id="NF004630">
    <property type="entry name" value="PRK05974.1"/>
    <property type="match status" value="1"/>
</dbReference>
<accession>A0A2S8SQ10</accession>
<comment type="similarity">
    <text evidence="6">Belongs to the PurS family.</text>
</comment>
<dbReference type="PANTHER" id="PTHR34696">
    <property type="entry name" value="PHOSPHORIBOSYLFORMYLGLYCINAMIDINE SYNTHASE SUBUNIT PURS"/>
    <property type="match status" value="1"/>
</dbReference>
<keyword evidence="1 6" id="KW-0963">Cytoplasm</keyword>
<dbReference type="UniPathway" id="UPA00074">
    <property type="reaction ID" value="UER00128"/>
</dbReference>
<dbReference type="NCBIfam" id="TIGR00302">
    <property type="entry name" value="phosphoribosylformylglycinamidine synthase subunit PurS"/>
    <property type="match status" value="1"/>
</dbReference>
<reference evidence="7 8" key="1">
    <citation type="journal article" date="2018" name="Syst. Appl. Microbiol.">
        <title>Abditibacterium utsteinense sp. nov., the first cultivated member of candidate phylum FBP, isolated from ice-free Antarctic soil samples.</title>
        <authorList>
            <person name="Tahon G."/>
            <person name="Tytgat B."/>
            <person name="Lebbe L."/>
            <person name="Carlier A."/>
            <person name="Willems A."/>
        </authorList>
    </citation>
    <scope>NUCLEOTIDE SEQUENCE [LARGE SCALE GENOMIC DNA]</scope>
    <source>
        <strain evidence="7 8">LMG 29911</strain>
    </source>
</reference>
<dbReference type="EC" id="6.3.5.3" evidence="6"/>
<comment type="function">
    <text evidence="6">Part of the phosphoribosylformylglycinamidine synthase complex involved in the purines biosynthetic pathway. Catalyzes the ATP-dependent conversion of formylglycinamide ribonucleotide (FGAR) and glutamine to yield formylglycinamidine ribonucleotide (FGAM) and glutamate. The FGAM synthase complex is composed of three subunits. PurQ produces an ammonia molecule by converting glutamine to glutamate. PurL transfers the ammonia molecule to FGAR to form FGAM in an ATP-dependent manner. PurS interacts with PurQ and PurL and is thought to assist in the transfer of the ammonia molecule from PurQ to PurL.</text>
</comment>
<evidence type="ECO:0000256" key="1">
    <source>
        <dbReference type="ARBA" id="ARBA00022490"/>
    </source>
</evidence>
<keyword evidence="8" id="KW-1185">Reference proteome</keyword>
<keyword evidence="3 6" id="KW-0547">Nucleotide-binding</keyword>
<comment type="subunit">
    <text evidence="6">Part of the FGAM synthase complex composed of 1 PurL, 1 PurQ and 2 PurS subunits.</text>
</comment>
<evidence type="ECO:0000313" key="7">
    <source>
        <dbReference type="EMBL" id="PQV62885.1"/>
    </source>
</evidence>
<dbReference type="RefSeq" id="WP_106380993.1">
    <property type="nucleotide sequence ID" value="NZ_NIGF01000019.1"/>
</dbReference>
<dbReference type="Pfam" id="PF02700">
    <property type="entry name" value="PurS"/>
    <property type="match status" value="1"/>
</dbReference>
<name>A0A2S8SQ10_9BACT</name>
<dbReference type="InterPro" id="IPR003850">
    <property type="entry name" value="PurS"/>
</dbReference>
<organism evidence="7 8">
    <name type="scientific">Abditibacterium utsteinense</name>
    <dbReference type="NCBI Taxonomy" id="1960156"/>
    <lineage>
        <taxon>Bacteria</taxon>
        <taxon>Pseudomonadati</taxon>
        <taxon>Abditibacteriota</taxon>
        <taxon>Abditibacteriia</taxon>
        <taxon>Abditibacteriales</taxon>
        <taxon>Abditibacteriaceae</taxon>
        <taxon>Abditibacterium</taxon>
    </lineage>
</organism>
<dbReference type="AlphaFoldDB" id="A0A2S8SQ10"/>
<comment type="pathway">
    <text evidence="6">Purine metabolism; IMP biosynthesis via de novo pathway; 5-amino-1-(5-phospho-D-ribosyl)imidazole from N(2)-formyl-N(1)-(5-phospho-D-ribosyl)glycinamide: step 1/2.</text>
</comment>
<comment type="catalytic activity">
    <reaction evidence="6">
        <text>N(2)-formyl-N(1)-(5-phospho-beta-D-ribosyl)glycinamide + L-glutamine + ATP + H2O = 2-formamido-N(1)-(5-O-phospho-beta-D-ribosyl)acetamidine + L-glutamate + ADP + phosphate + H(+)</text>
        <dbReference type="Rhea" id="RHEA:17129"/>
        <dbReference type="ChEBI" id="CHEBI:15377"/>
        <dbReference type="ChEBI" id="CHEBI:15378"/>
        <dbReference type="ChEBI" id="CHEBI:29985"/>
        <dbReference type="ChEBI" id="CHEBI:30616"/>
        <dbReference type="ChEBI" id="CHEBI:43474"/>
        <dbReference type="ChEBI" id="CHEBI:58359"/>
        <dbReference type="ChEBI" id="CHEBI:147286"/>
        <dbReference type="ChEBI" id="CHEBI:147287"/>
        <dbReference type="ChEBI" id="CHEBI:456216"/>
        <dbReference type="EC" id="6.3.5.3"/>
    </reaction>
</comment>
<evidence type="ECO:0000256" key="3">
    <source>
        <dbReference type="ARBA" id="ARBA00022741"/>
    </source>
</evidence>
<keyword evidence="4 6" id="KW-0658">Purine biosynthesis</keyword>
<evidence type="ECO:0000256" key="5">
    <source>
        <dbReference type="ARBA" id="ARBA00022840"/>
    </source>
</evidence>
<dbReference type="EMBL" id="NIGF01000019">
    <property type="protein sequence ID" value="PQV62885.1"/>
    <property type="molecule type" value="Genomic_DNA"/>
</dbReference>
<evidence type="ECO:0000313" key="8">
    <source>
        <dbReference type="Proteomes" id="UP000237684"/>
    </source>
</evidence>